<reference evidence="3" key="1">
    <citation type="journal article" date="2019" name="Nat. Commun.">
        <title>The genome of broomcorn millet.</title>
        <authorList>
            <person name="Zou C."/>
            <person name="Miki D."/>
            <person name="Li D."/>
            <person name="Tang Q."/>
            <person name="Xiao L."/>
            <person name="Rajput S."/>
            <person name="Deng P."/>
            <person name="Jia W."/>
            <person name="Huang R."/>
            <person name="Zhang M."/>
            <person name="Sun Y."/>
            <person name="Hu J."/>
            <person name="Fu X."/>
            <person name="Schnable P.S."/>
            <person name="Li F."/>
            <person name="Zhang H."/>
            <person name="Feng B."/>
            <person name="Zhu X."/>
            <person name="Liu R."/>
            <person name="Schnable J.C."/>
            <person name="Zhu J.-K."/>
            <person name="Zhang H."/>
        </authorList>
    </citation>
    <scope>NUCLEOTIDE SEQUENCE [LARGE SCALE GENOMIC DNA]</scope>
</reference>
<comment type="caution">
    <text evidence="2">The sequence shown here is derived from an EMBL/GenBank/DDBJ whole genome shotgun (WGS) entry which is preliminary data.</text>
</comment>
<feature type="region of interest" description="Disordered" evidence="1">
    <location>
        <begin position="153"/>
        <end position="177"/>
    </location>
</feature>
<proteinExistence type="predicted"/>
<feature type="compositionally biased region" description="Gly residues" evidence="1">
    <location>
        <begin position="92"/>
        <end position="107"/>
    </location>
</feature>
<dbReference type="Proteomes" id="UP000275267">
    <property type="component" value="Unassembled WGS sequence"/>
</dbReference>
<evidence type="ECO:0000313" key="2">
    <source>
        <dbReference type="EMBL" id="RLN08980.1"/>
    </source>
</evidence>
<protein>
    <submittedName>
        <fullName evidence="2">Uncharacterized protein</fullName>
    </submittedName>
</protein>
<dbReference type="EMBL" id="PQIB02000007">
    <property type="protein sequence ID" value="RLN08980.1"/>
    <property type="molecule type" value="Genomic_DNA"/>
</dbReference>
<feature type="compositionally biased region" description="Acidic residues" evidence="1">
    <location>
        <begin position="111"/>
        <end position="121"/>
    </location>
</feature>
<evidence type="ECO:0000313" key="3">
    <source>
        <dbReference type="Proteomes" id="UP000275267"/>
    </source>
</evidence>
<keyword evidence="3" id="KW-1185">Reference proteome</keyword>
<sequence>MDHKGQEPPEDDFRIVPRTRRKNTNVPTTTRKSVRQLARGTLHIDEPAAEIQEDNSGSGSDTSSDDGEESDENYKMSPCGMKRSGRFMRGSRSGGGPGAGSVIGGGNNDDQQGDDEEDEEQLGQPIFVTGVVMRRPSVPHDYVKTDYMKRGMTAKVRTEREKNPLNMRKGRSIEYRF</sequence>
<feature type="compositionally biased region" description="Basic and acidic residues" evidence="1">
    <location>
        <begin position="1"/>
        <end position="15"/>
    </location>
</feature>
<organism evidence="2 3">
    <name type="scientific">Panicum miliaceum</name>
    <name type="common">Proso millet</name>
    <name type="synonym">Broomcorn millet</name>
    <dbReference type="NCBI Taxonomy" id="4540"/>
    <lineage>
        <taxon>Eukaryota</taxon>
        <taxon>Viridiplantae</taxon>
        <taxon>Streptophyta</taxon>
        <taxon>Embryophyta</taxon>
        <taxon>Tracheophyta</taxon>
        <taxon>Spermatophyta</taxon>
        <taxon>Magnoliopsida</taxon>
        <taxon>Liliopsida</taxon>
        <taxon>Poales</taxon>
        <taxon>Poaceae</taxon>
        <taxon>PACMAD clade</taxon>
        <taxon>Panicoideae</taxon>
        <taxon>Panicodae</taxon>
        <taxon>Paniceae</taxon>
        <taxon>Panicinae</taxon>
        <taxon>Panicum</taxon>
        <taxon>Panicum sect. Panicum</taxon>
    </lineage>
</organism>
<feature type="region of interest" description="Disordered" evidence="1">
    <location>
        <begin position="1"/>
        <end position="126"/>
    </location>
</feature>
<gene>
    <name evidence="2" type="ORF">C2845_PM11G02980</name>
</gene>
<dbReference type="AlphaFoldDB" id="A0A3L6RU73"/>
<evidence type="ECO:0000256" key="1">
    <source>
        <dbReference type="SAM" id="MobiDB-lite"/>
    </source>
</evidence>
<name>A0A3L6RU73_PANMI</name>
<accession>A0A3L6RU73</accession>